<protein>
    <submittedName>
        <fullName evidence="2">Uncharacterized protein</fullName>
    </submittedName>
</protein>
<keyword evidence="1" id="KW-0812">Transmembrane</keyword>
<keyword evidence="1" id="KW-0472">Membrane</keyword>
<evidence type="ECO:0000256" key="1">
    <source>
        <dbReference type="SAM" id="Phobius"/>
    </source>
</evidence>
<dbReference type="Proteomes" id="UP000471364">
    <property type="component" value="Unassembled WGS sequence"/>
</dbReference>
<comment type="caution">
    <text evidence="2">The sequence shown here is derived from an EMBL/GenBank/DDBJ whole genome shotgun (WGS) entry which is preliminary data.</text>
</comment>
<keyword evidence="1" id="KW-1133">Transmembrane helix</keyword>
<proteinExistence type="predicted"/>
<gene>
    <name evidence="2" type="ORF">F6X54_03395</name>
</gene>
<reference evidence="2 3" key="1">
    <citation type="submission" date="2019-09" db="EMBL/GenBank/DDBJ databases">
        <title>High taxonomic diversity of Micromonospora strains isolated from Medicago sativa nodules in different geographical locations.</title>
        <authorList>
            <person name="Martinez-Hidalgo P."/>
            <person name="Flores-Felix J.D."/>
            <person name="Velazquez E."/>
            <person name="Brau L."/>
            <person name="Trujillo M.E."/>
            <person name="Martinez-Molina E."/>
        </authorList>
    </citation>
    <scope>NUCLEOTIDE SEQUENCE [LARGE SCALE GENOMIC DNA]</scope>
    <source>
        <strain evidence="2 3">ALFB5</strain>
    </source>
</reference>
<dbReference type="EMBL" id="WAAR01000008">
    <property type="protein sequence ID" value="KAB1118491.1"/>
    <property type="molecule type" value="Genomic_DNA"/>
</dbReference>
<accession>A0ABQ6UMN0</accession>
<evidence type="ECO:0000313" key="2">
    <source>
        <dbReference type="EMBL" id="KAB1118491.1"/>
    </source>
</evidence>
<keyword evidence="3" id="KW-1185">Reference proteome</keyword>
<name>A0ABQ6UMN0_9ACTN</name>
<organism evidence="2 3">
    <name type="scientific">Micromonospora aurantiaca</name>
    <name type="common">nom. illeg.</name>
    <dbReference type="NCBI Taxonomy" id="47850"/>
    <lineage>
        <taxon>Bacteria</taxon>
        <taxon>Bacillati</taxon>
        <taxon>Actinomycetota</taxon>
        <taxon>Actinomycetes</taxon>
        <taxon>Micromonosporales</taxon>
        <taxon>Micromonosporaceae</taxon>
        <taxon>Micromonospora</taxon>
    </lineage>
</organism>
<dbReference type="RefSeq" id="WP_151011202.1">
    <property type="nucleotide sequence ID" value="NZ_WAAR01000008.1"/>
</dbReference>
<feature type="transmembrane region" description="Helical" evidence="1">
    <location>
        <begin position="34"/>
        <end position="55"/>
    </location>
</feature>
<evidence type="ECO:0000313" key="3">
    <source>
        <dbReference type="Proteomes" id="UP000471364"/>
    </source>
</evidence>
<sequence>MLPFAIVATIMQKRVTVPNWPFCRACTRLRLRRLLGGIGVALLGFIAVIGFSATMPPSSNLTAAVVLLSFAGLLAGVAFASTSGWATIAAAKLTSDGTGLRLPRHINSFKHGNSPQHSQAQ</sequence>
<feature type="transmembrane region" description="Helical" evidence="1">
    <location>
        <begin position="61"/>
        <end position="80"/>
    </location>
</feature>